<name>A0A1D7QF08_9SPHI</name>
<feature type="transmembrane region" description="Helical" evidence="1">
    <location>
        <begin position="84"/>
        <end position="107"/>
    </location>
</feature>
<dbReference type="InterPro" id="IPR013901">
    <property type="entry name" value="Anthrone_oxy"/>
</dbReference>
<reference evidence="2 3" key="1">
    <citation type="submission" date="2016-08" db="EMBL/GenBank/DDBJ databases">
        <authorList>
            <person name="Seilhamer J.J."/>
        </authorList>
    </citation>
    <scope>NUCLEOTIDE SEQUENCE [LARGE SCALE GENOMIC DNA]</scope>
    <source>
        <strain evidence="2 3">DX4</strain>
    </source>
</reference>
<evidence type="ECO:0000256" key="1">
    <source>
        <dbReference type="SAM" id="Phobius"/>
    </source>
</evidence>
<dbReference type="EMBL" id="CP017141">
    <property type="protein sequence ID" value="AOM77278.1"/>
    <property type="molecule type" value="Genomic_DNA"/>
</dbReference>
<dbReference type="KEGG" id="psty:BFS30_08950"/>
<feature type="transmembrane region" description="Helical" evidence="1">
    <location>
        <begin position="48"/>
        <end position="72"/>
    </location>
</feature>
<accession>A0A1D7QF08</accession>
<dbReference type="Pfam" id="PF08592">
    <property type="entry name" value="Anthrone_oxy"/>
    <property type="match status" value="1"/>
</dbReference>
<dbReference type="AlphaFoldDB" id="A0A1D7QF08"/>
<keyword evidence="1" id="KW-0812">Transmembrane</keyword>
<organism evidence="2 3">
    <name type="scientific">Pedobacter steynii</name>
    <dbReference type="NCBI Taxonomy" id="430522"/>
    <lineage>
        <taxon>Bacteria</taxon>
        <taxon>Pseudomonadati</taxon>
        <taxon>Bacteroidota</taxon>
        <taxon>Sphingobacteriia</taxon>
        <taxon>Sphingobacteriales</taxon>
        <taxon>Sphingobacteriaceae</taxon>
        <taxon>Pedobacter</taxon>
    </lineage>
</organism>
<gene>
    <name evidence="2" type="ORF">BFS30_08950</name>
</gene>
<keyword evidence="3" id="KW-1185">Reference proteome</keyword>
<feature type="transmembrane region" description="Helical" evidence="1">
    <location>
        <begin position="142"/>
        <end position="160"/>
    </location>
</feature>
<proteinExistence type="predicted"/>
<keyword evidence="1" id="KW-1133">Transmembrane helix</keyword>
<evidence type="ECO:0008006" key="4">
    <source>
        <dbReference type="Google" id="ProtNLM"/>
    </source>
</evidence>
<evidence type="ECO:0000313" key="3">
    <source>
        <dbReference type="Proteomes" id="UP000094313"/>
    </source>
</evidence>
<evidence type="ECO:0000313" key="2">
    <source>
        <dbReference type="EMBL" id="AOM77278.1"/>
    </source>
</evidence>
<keyword evidence="1" id="KW-0472">Membrane</keyword>
<protein>
    <recommendedName>
        <fullName evidence="4">DUF1772 domain-containing protein</fullName>
    </recommendedName>
</protein>
<sequence length="170" mass="18558">MKYKSVLLAMATISTALMAGLFFAFSVCINPAFMRLSDSEYILAMQEINLAIVNPIFVFVFIGSPLFLILTVMTYKKQFGSGKFNYLFVAAVLYVLGCFGVTVLGNIPLNNQLADFSLQGSSALQIKAMRAAFADAWNNWHTIRTIAAVLSSVILVLACIKKDPPLKGEG</sequence>
<dbReference type="Proteomes" id="UP000094313">
    <property type="component" value="Chromosome"/>
</dbReference>